<organism evidence="2">
    <name type="scientific">uncultured Sulfurovum sp</name>
    <dbReference type="NCBI Taxonomy" id="269237"/>
    <lineage>
        <taxon>Bacteria</taxon>
        <taxon>Pseudomonadati</taxon>
        <taxon>Campylobacterota</taxon>
        <taxon>Epsilonproteobacteria</taxon>
        <taxon>Campylobacterales</taxon>
        <taxon>Sulfurovaceae</taxon>
        <taxon>Sulfurovum</taxon>
        <taxon>environmental samples</taxon>
    </lineage>
</organism>
<name>A0A6S6SVU9_9BACT</name>
<dbReference type="InterPro" id="IPR001509">
    <property type="entry name" value="Epimerase_deHydtase"/>
</dbReference>
<evidence type="ECO:0000259" key="1">
    <source>
        <dbReference type="Pfam" id="PF01370"/>
    </source>
</evidence>
<protein>
    <recommendedName>
        <fullName evidence="1">NAD-dependent epimerase/dehydratase domain-containing protein</fullName>
    </recommendedName>
</protein>
<dbReference type="AlphaFoldDB" id="A0A6S6SVU9"/>
<dbReference type="SUPFAM" id="SSF51735">
    <property type="entry name" value="NAD(P)-binding Rossmann-fold domains"/>
    <property type="match status" value="1"/>
</dbReference>
<reference evidence="2" key="1">
    <citation type="submission" date="2020-01" db="EMBL/GenBank/DDBJ databases">
        <authorList>
            <person name="Meier V. D."/>
            <person name="Meier V D."/>
        </authorList>
    </citation>
    <scope>NUCLEOTIDE SEQUENCE</scope>
    <source>
        <strain evidence="2">HLG_WM_MAG_05</strain>
    </source>
</reference>
<accession>A0A6S6SVU9</accession>
<feature type="domain" description="NAD-dependent epimerase/dehydratase" evidence="1">
    <location>
        <begin position="45"/>
        <end position="160"/>
    </location>
</feature>
<dbReference type="Pfam" id="PF01370">
    <property type="entry name" value="Epimerase"/>
    <property type="match status" value="1"/>
</dbReference>
<dbReference type="InterPro" id="IPR036291">
    <property type="entry name" value="NAD(P)-bd_dom_sf"/>
</dbReference>
<proteinExistence type="predicted"/>
<evidence type="ECO:0000313" key="2">
    <source>
        <dbReference type="EMBL" id="CAA6810224.1"/>
    </source>
</evidence>
<gene>
    <name evidence="2" type="ORF">HELGO_WM13973</name>
</gene>
<dbReference type="EMBL" id="CACVAU010000033">
    <property type="protein sequence ID" value="CAA6810224.1"/>
    <property type="molecule type" value="Genomic_DNA"/>
</dbReference>
<sequence>MVIGTGLLGNTFQEYKHNNNILIFASGVSNSNETDEKNFEREKHLLLESILDNQDKTLVYFSSCDVMYAQNINKNYYFHKLEMETLIQKNTKKYYIFRLPQIIGHSSNQNSLINFFIRSISEDKKISVWKYAYKNLIDIEDVSKIVKHYIDNDIKEDSVVNLINPYYYSIEEIIKTIEVFLDKKAIIDIIDKGFQPSYDYNHIIDDINIDFNNDYLKQSIFKNYDKILNKK</sequence>
<dbReference type="Gene3D" id="3.40.50.720">
    <property type="entry name" value="NAD(P)-binding Rossmann-like Domain"/>
    <property type="match status" value="1"/>
</dbReference>